<evidence type="ECO:0000256" key="6">
    <source>
        <dbReference type="ARBA" id="ARBA00048367"/>
    </source>
</evidence>
<dbReference type="eggNOG" id="KOG0594">
    <property type="taxonomic scope" value="Eukaryota"/>
</dbReference>
<sequence>MASSTTWRSEIGFSDRLTNIAALQVAQCLFHPIESNSASDGRAEATKLEAEAFNGASSKAEYQATCQKHIDGLRGQQTKDEDPKISETNRAYDLDPRLGKQIGPYKKALPDNDGLFSTIYKSRNADGLLVALKVTVPQMMEPPHDSVREARITRRGEGANVIPLLDTLHEPGQRFVLVFPYMCYQLDTLLSRNVLSLQEIQSHLRDLFRALDHIHSLGIVHRDIKPSNILLRSPSGPAYLADFGIAWDPTDPASEPADAKITDIGTTCYRPPEILFGGKDYGPSLDLWAAGCVVAEAIDMPTHRTLFDAGDLGSELALIHSIFTTLGTPNLDIWPSAKGLPDWGKIEFKQYPPKPWEEILNGVPPNGRDLVQQLVRYENKDRIAPYEVRDSNARIFTWLIH</sequence>
<dbReference type="OrthoDB" id="413582at2759"/>
<dbReference type="Proteomes" id="UP000009169">
    <property type="component" value="Unassembled WGS sequence"/>
</dbReference>
<keyword evidence="9" id="KW-1185">Reference proteome</keyword>
<evidence type="ECO:0000259" key="7">
    <source>
        <dbReference type="PROSITE" id="PS50011"/>
    </source>
</evidence>
<dbReference type="Gene3D" id="3.30.200.20">
    <property type="entry name" value="Phosphorylase Kinase, domain 1"/>
    <property type="match status" value="1"/>
</dbReference>
<dbReference type="GO" id="GO:0030332">
    <property type="term" value="F:cyclin binding"/>
    <property type="evidence" value="ECO:0007669"/>
    <property type="project" value="TreeGrafter"/>
</dbReference>
<evidence type="ECO:0000256" key="5">
    <source>
        <dbReference type="ARBA" id="ARBA00047811"/>
    </source>
</evidence>
<dbReference type="SUPFAM" id="SSF56112">
    <property type="entry name" value="Protein kinase-like (PK-like)"/>
    <property type="match status" value="1"/>
</dbReference>
<keyword evidence="8" id="KW-0418">Kinase</keyword>
<dbReference type="GO" id="GO:0010389">
    <property type="term" value="P:regulation of G2/M transition of mitotic cell cycle"/>
    <property type="evidence" value="ECO:0007669"/>
    <property type="project" value="TreeGrafter"/>
</dbReference>
<evidence type="ECO:0000256" key="2">
    <source>
        <dbReference type="ARBA" id="ARBA00012425"/>
    </source>
</evidence>
<evidence type="ECO:0000313" key="9">
    <source>
        <dbReference type="Proteomes" id="UP000009169"/>
    </source>
</evidence>
<evidence type="ECO:0000256" key="4">
    <source>
        <dbReference type="ARBA" id="ARBA00022840"/>
    </source>
</evidence>
<keyword evidence="8" id="KW-0808">Transferase</keyword>
<dbReference type="EC" id="2.7.11.22" evidence="2"/>
<proteinExistence type="inferred from homology"/>
<evidence type="ECO:0000256" key="3">
    <source>
        <dbReference type="ARBA" id="ARBA00022741"/>
    </source>
</evidence>
<protein>
    <recommendedName>
        <fullName evidence="2">cyclin-dependent kinase</fullName>
        <ecNumber evidence="2">2.7.11.22</ecNumber>
    </recommendedName>
</protein>
<dbReference type="FunFam" id="1.10.510.10:FF:000924">
    <property type="entry name" value="Cell division protein kinase (Ctk1), putative"/>
    <property type="match status" value="1"/>
</dbReference>
<dbReference type="PANTHER" id="PTHR24056">
    <property type="entry name" value="CELL DIVISION PROTEIN KINASE"/>
    <property type="match status" value="1"/>
</dbReference>
<gene>
    <name evidence="8" type="ORF">TEQG_02710</name>
</gene>
<dbReference type="InterPro" id="IPR011009">
    <property type="entry name" value="Kinase-like_dom_sf"/>
</dbReference>
<dbReference type="EMBL" id="DS995728">
    <property type="protein sequence ID" value="EGE03679.1"/>
    <property type="molecule type" value="Genomic_DNA"/>
</dbReference>
<dbReference type="GO" id="GO:0010468">
    <property type="term" value="P:regulation of gene expression"/>
    <property type="evidence" value="ECO:0007669"/>
    <property type="project" value="TreeGrafter"/>
</dbReference>
<reference evidence="9" key="1">
    <citation type="journal article" date="2012" name="MBio">
        <title>Comparative genome analysis of Trichophyton rubrum and related dermatophytes reveals candidate genes involved in infection.</title>
        <authorList>
            <person name="Martinez D.A."/>
            <person name="Oliver B.G."/>
            <person name="Graeser Y."/>
            <person name="Goldberg J.M."/>
            <person name="Li W."/>
            <person name="Martinez-Rossi N.M."/>
            <person name="Monod M."/>
            <person name="Shelest E."/>
            <person name="Barton R.C."/>
            <person name="Birch E."/>
            <person name="Brakhage A.A."/>
            <person name="Chen Z."/>
            <person name="Gurr S.J."/>
            <person name="Heiman D."/>
            <person name="Heitman J."/>
            <person name="Kosti I."/>
            <person name="Rossi A."/>
            <person name="Saif S."/>
            <person name="Samalova M."/>
            <person name="Saunders C.W."/>
            <person name="Shea T."/>
            <person name="Summerbell R.C."/>
            <person name="Xu J."/>
            <person name="Young S."/>
            <person name="Zeng Q."/>
            <person name="Birren B.W."/>
            <person name="Cuomo C.A."/>
            <person name="White T.C."/>
        </authorList>
    </citation>
    <scope>NUCLEOTIDE SEQUENCE [LARGE SCALE GENOMIC DNA]</scope>
    <source>
        <strain evidence="9">ATCC MYA-4606 / CBS 127.97</strain>
    </source>
</reference>
<dbReference type="Pfam" id="PF00069">
    <property type="entry name" value="Pkinase"/>
    <property type="match status" value="1"/>
</dbReference>
<dbReference type="GO" id="GO:0000082">
    <property type="term" value="P:G1/S transition of mitotic cell cycle"/>
    <property type="evidence" value="ECO:0007669"/>
    <property type="project" value="TreeGrafter"/>
</dbReference>
<comment type="similarity">
    <text evidence="1">Belongs to the protein kinase superfamily. CMGC Ser/Thr protein kinase family. CDC2/CDKX subfamily.</text>
</comment>
<comment type="catalytic activity">
    <reaction evidence="5">
        <text>L-threonyl-[protein] + ATP = O-phospho-L-threonyl-[protein] + ADP + H(+)</text>
        <dbReference type="Rhea" id="RHEA:46608"/>
        <dbReference type="Rhea" id="RHEA-COMP:11060"/>
        <dbReference type="Rhea" id="RHEA-COMP:11605"/>
        <dbReference type="ChEBI" id="CHEBI:15378"/>
        <dbReference type="ChEBI" id="CHEBI:30013"/>
        <dbReference type="ChEBI" id="CHEBI:30616"/>
        <dbReference type="ChEBI" id="CHEBI:61977"/>
        <dbReference type="ChEBI" id="CHEBI:456216"/>
        <dbReference type="EC" id="2.7.11.22"/>
    </reaction>
</comment>
<dbReference type="InterPro" id="IPR050108">
    <property type="entry name" value="CDK"/>
</dbReference>
<dbReference type="GO" id="GO:0004693">
    <property type="term" value="F:cyclin-dependent protein serine/threonine kinase activity"/>
    <property type="evidence" value="ECO:0007669"/>
    <property type="project" value="UniProtKB-EC"/>
</dbReference>
<keyword evidence="4" id="KW-0067">ATP-binding</keyword>
<evidence type="ECO:0000256" key="1">
    <source>
        <dbReference type="ARBA" id="ARBA00006485"/>
    </source>
</evidence>
<dbReference type="VEuPathDB" id="FungiDB:TEQG_02710"/>
<dbReference type="PANTHER" id="PTHR24056:SF576">
    <property type="entry name" value="SERINE_THREONINE-PROTEIN KINASE CSK1"/>
    <property type="match status" value="1"/>
</dbReference>
<comment type="catalytic activity">
    <reaction evidence="6">
        <text>L-seryl-[protein] + ATP = O-phospho-L-seryl-[protein] + ADP + H(+)</text>
        <dbReference type="Rhea" id="RHEA:17989"/>
        <dbReference type="Rhea" id="RHEA-COMP:9863"/>
        <dbReference type="Rhea" id="RHEA-COMP:11604"/>
        <dbReference type="ChEBI" id="CHEBI:15378"/>
        <dbReference type="ChEBI" id="CHEBI:29999"/>
        <dbReference type="ChEBI" id="CHEBI:30616"/>
        <dbReference type="ChEBI" id="CHEBI:83421"/>
        <dbReference type="ChEBI" id="CHEBI:456216"/>
        <dbReference type="EC" id="2.7.11.22"/>
    </reaction>
</comment>
<dbReference type="GO" id="GO:0005634">
    <property type="term" value="C:nucleus"/>
    <property type="evidence" value="ECO:0007669"/>
    <property type="project" value="TreeGrafter"/>
</dbReference>
<dbReference type="PROSITE" id="PS00108">
    <property type="entry name" value="PROTEIN_KINASE_ST"/>
    <property type="match status" value="1"/>
</dbReference>
<organism evidence="8 9">
    <name type="scientific">Trichophyton equinum (strain ATCC MYA-4606 / CBS 127.97)</name>
    <name type="common">Horse ringworm fungus</name>
    <dbReference type="NCBI Taxonomy" id="559882"/>
    <lineage>
        <taxon>Eukaryota</taxon>
        <taxon>Fungi</taxon>
        <taxon>Dikarya</taxon>
        <taxon>Ascomycota</taxon>
        <taxon>Pezizomycotina</taxon>
        <taxon>Eurotiomycetes</taxon>
        <taxon>Eurotiomycetidae</taxon>
        <taxon>Onygenales</taxon>
        <taxon>Arthrodermataceae</taxon>
        <taxon>Trichophyton</taxon>
    </lineage>
</organism>
<dbReference type="Gene3D" id="1.10.510.10">
    <property type="entry name" value="Transferase(Phosphotransferase) domain 1"/>
    <property type="match status" value="1"/>
</dbReference>
<feature type="domain" description="Protein kinase" evidence="7">
    <location>
        <begin position="105"/>
        <end position="401"/>
    </location>
</feature>
<dbReference type="GO" id="GO:0005524">
    <property type="term" value="F:ATP binding"/>
    <property type="evidence" value="ECO:0007669"/>
    <property type="project" value="UniProtKB-KW"/>
</dbReference>
<dbReference type="PROSITE" id="PS50011">
    <property type="entry name" value="PROTEIN_KINASE_DOM"/>
    <property type="match status" value="1"/>
</dbReference>
<keyword evidence="3" id="KW-0547">Nucleotide-binding</keyword>
<evidence type="ECO:0000313" key="8">
    <source>
        <dbReference type="EMBL" id="EGE03679.1"/>
    </source>
</evidence>
<dbReference type="HOGENOM" id="CLU_000288_181_6_1"/>
<name>F2PP61_TRIEC</name>
<dbReference type="GO" id="GO:0005737">
    <property type="term" value="C:cytoplasm"/>
    <property type="evidence" value="ECO:0007669"/>
    <property type="project" value="TreeGrafter"/>
</dbReference>
<dbReference type="AlphaFoldDB" id="F2PP61"/>
<dbReference type="InterPro" id="IPR000719">
    <property type="entry name" value="Prot_kinase_dom"/>
</dbReference>
<accession>F2PP61</accession>
<dbReference type="GO" id="GO:0000307">
    <property type="term" value="C:cyclin-dependent protein kinase holoenzyme complex"/>
    <property type="evidence" value="ECO:0007669"/>
    <property type="project" value="TreeGrafter"/>
</dbReference>
<dbReference type="InterPro" id="IPR008271">
    <property type="entry name" value="Ser/Thr_kinase_AS"/>
</dbReference>
<dbReference type="SMART" id="SM00220">
    <property type="entry name" value="S_TKc"/>
    <property type="match status" value="1"/>
</dbReference>
<dbReference type="GO" id="GO:0007165">
    <property type="term" value="P:signal transduction"/>
    <property type="evidence" value="ECO:0007669"/>
    <property type="project" value="TreeGrafter"/>
</dbReference>